<feature type="compositionally biased region" description="Polar residues" evidence="1">
    <location>
        <begin position="430"/>
        <end position="446"/>
    </location>
</feature>
<feature type="compositionally biased region" description="Pro residues" evidence="1">
    <location>
        <begin position="301"/>
        <end position="311"/>
    </location>
</feature>
<feature type="region of interest" description="Disordered" evidence="1">
    <location>
        <begin position="292"/>
        <end position="502"/>
    </location>
</feature>
<feature type="region of interest" description="Disordered" evidence="1">
    <location>
        <begin position="529"/>
        <end position="579"/>
    </location>
</feature>
<dbReference type="Proteomes" id="UP001146120">
    <property type="component" value="Unassembled WGS sequence"/>
</dbReference>
<feature type="compositionally biased region" description="Basic residues" evidence="1">
    <location>
        <begin position="80"/>
        <end position="96"/>
    </location>
</feature>
<dbReference type="EMBL" id="DAKRPA010000302">
    <property type="protein sequence ID" value="DAZ93636.1"/>
    <property type="molecule type" value="Genomic_DNA"/>
</dbReference>
<feature type="region of interest" description="Disordered" evidence="1">
    <location>
        <begin position="595"/>
        <end position="634"/>
    </location>
</feature>
<organism evidence="2 3">
    <name type="scientific">Lagenidium giganteum</name>
    <dbReference type="NCBI Taxonomy" id="4803"/>
    <lineage>
        <taxon>Eukaryota</taxon>
        <taxon>Sar</taxon>
        <taxon>Stramenopiles</taxon>
        <taxon>Oomycota</taxon>
        <taxon>Peronosporomycetes</taxon>
        <taxon>Pythiales</taxon>
        <taxon>Pythiaceae</taxon>
    </lineage>
</organism>
<evidence type="ECO:0000313" key="3">
    <source>
        <dbReference type="Proteomes" id="UP001146120"/>
    </source>
</evidence>
<feature type="region of interest" description="Disordered" evidence="1">
    <location>
        <begin position="21"/>
        <end position="40"/>
    </location>
</feature>
<feature type="compositionally biased region" description="Low complexity" evidence="1">
    <location>
        <begin position="97"/>
        <end position="119"/>
    </location>
</feature>
<feature type="compositionally biased region" description="Polar residues" evidence="1">
    <location>
        <begin position="458"/>
        <end position="471"/>
    </location>
</feature>
<accession>A0AAV2YJB4</accession>
<gene>
    <name evidence="2" type="ORF">N0F65_007970</name>
</gene>
<feature type="compositionally biased region" description="Pro residues" evidence="1">
    <location>
        <begin position="321"/>
        <end position="339"/>
    </location>
</feature>
<feature type="compositionally biased region" description="Low complexity" evidence="1">
    <location>
        <begin position="66"/>
        <end position="79"/>
    </location>
</feature>
<reference evidence="2" key="1">
    <citation type="submission" date="2022-11" db="EMBL/GenBank/DDBJ databases">
        <authorList>
            <person name="Morgan W.R."/>
            <person name="Tartar A."/>
        </authorList>
    </citation>
    <scope>NUCLEOTIDE SEQUENCE</scope>
    <source>
        <strain evidence="2">ARSEF 373</strain>
    </source>
</reference>
<comment type="caution">
    <text evidence="2">The sequence shown here is derived from an EMBL/GenBank/DDBJ whole genome shotgun (WGS) entry which is preliminary data.</text>
</comment>
<feature type="compositionally biased region" description="Polar residues" evidence="1">
    <location>
        <begin position="569"/>
        <end position="579"/>
    </location>
</feature>
<feature type="compositionally biased region" description="Low complexity" evidence="1">
    <location>
        <begin position="376"/>
        <end position="387"/>
    </location>
</feature>
<name>A0AAV2YJB4_9STRA</name>
<dbReference type="AlphaFoldDB" id="A0AAV2YJB4"/>
<feature type="compositionally biased region" description="Basic residues" evidence="1">
    <location>
        <begin position="535"/>
        <end position="544"/>
    </location>
</feature>
<protein>
    <submittedName>
        <fullName evidence="2">Uncharacterized protein</fullName>
    </submittedName>
</protein>
<reference evidence="2" key="2">
    <citation type="journal article" date="2023" name="Microbiol Resour">
        <title>Decontamination and Annotation of the Draft Genome Sequence of the Oomycete Lagenidium giganteum ARSEF 373.</title>
        <authorList>
            <person name="Morgan W.R."/>
            <person name="Tartar A."/>
        </authorList>
    </citation>
    <scope>NUCLEOTIDE SEQUENCE</scope>
    <source>
        <strain evidence="2">ARSEF 373</strain>
    </source>
</reference>
<evidence type="ECO:0000256" key="1">
    <source>
        <dbReference type="SAM" id="MobiDB-lite"/>
    </source>
</evidence>
<feature type="compositionally biased region" description="Polar residues" evidence="1">
    <location>
        <begin position="388"/>
        <end position="421"/>
    </location>
</feature>
<sequence>MIQALKDADARASAALIDLTGANDGDVPKATPTKPSLNALGDLLRLQNQPLLSRESVDTKARQHTPQAPQAAKAAASKPAARKVTAKKVTAKKVTAKKSTTTTTTTSTTPSRKSTRAATPSPAFPASGTQDAVVTSTPRSTRPRRGCRFRLINVLLSPDYSVRWAEMQLTLPGDARSSRFWQDVQKAYVTSNEVFGSLQFDDALFASISPESVVHHSAATLHQMWCEILNLYTQAVRNSRQSQLNGRVSHSFFDFCSGRLDLLYLHMGLLLEPQLAVLVLPLEDTALARSASLGKASPAKPTQPKPTPKPTAKPTAKPAVKPKPAPKSVPKPTQNPTPTPSKAATVISKPRDTAPSKPTAVAPPKPSVAAPPKPPTSTAKPTVTKTSNTVSKQTKSTTNQAPVTAQVPVPQSKQTTASKTATPVPKPATGAQSLWGNPIKQTNHVTMPQAVTKHKPVSVQTARAPATTNVAVSKGSDKGPAATGSQQVPTYQPKSVPQLDTGREVALDTGRSVPAPVYRDEPAPIAVAVAVQRSPKPKTPKKTAGRTPPQSKSVALNQRQVAEEDVAPSNLQANTPSTSCARSAVPTIVMPELQIDGSELPDPSSLSITPSPRKRAVNREPRASTEPECIEEDEGVEEVRIARGEKRPHETTDIVAVPQNELYAHPSKRMHSSLTTMSSVGPIDEWDIVEHRLRRVNDCLDRCYRGLADENIQGMHRHGLEDDLRFYTAMKKTLQEQLLMSMHGF</sequence>
<feature type="region of interest" description="Disordered" evidence="1">
    <location>
        <begin position="55"/>
        <end position="142"/>
    </location>
</feature>
<feature type="compositionally biased region" description="Polar residues" evidence="1">
    <location>
        <begin position="483"/>
        <end position="495"/>
    </location>
</feature>
<feature type="compositionally biased region" description="Polar residues" evidence="1">
    <location>
        <begin position="548"/>
        <end position="560"/>
    </location>
</feature>
<feature type="compositionally biased region" description="Pro residues" evidence="1">
    <location>
        <begin position="361"/>
        <end position="375"/>
    </location>
</feature>
<proteinExistence type="predicted"/>
<evidence type="ECO:0000313" key="2">
    <source>
        <dbReference type="EMBL" id="DAZ93636.1"/>
    </source>
</evidence>
<keyword evidence="3" id="KW-1185">Reference proteome</keyword>